<name>A0A9D4L177_DREPO</name>
<dbReference type="Proteomes" id="UP000828390">
    <property type="component" value="Unassembled WGS sequence"/>
</dbReference>
<keyword evidence="1" id="KW-0812">Transmembrane</keyword>
<sequence length="119" mass="13233">MTERLSSCPSSVLTLPIITSTCITNVTSTSTLTHWTSTNVTIKEVEERAQEFVKNLTIDSKNTSAYFRSKTSAKDDRPSAMHMGLVGIVVVVVPMVLIILVDLKKIVLDIRSYDNLFKK</sequence>
<keyword evidence="1" id="KW-0472">Membrane</keyword>
<dbReference type="EMBL" id="JAIWYP010000003">
    <property type="protein sequence ID" value="KAH3849967.1"/>
    <property type="molecule type" value="Genomic_DNA"/>
</dbReference>
<proteinExistence type="predicted"/>
<gene>
    <name evidence="2" type="ORF">DPMN_092372</name>
</gene>
<accession>A0A9D4L177</accession>
<keyword evidence="1" id="KW-1133">Transmembrane helix</keyword>
<evidence type="ECO:0000313" key="2">
    <source>
        <dbReference type="EMBL" id="KAH3849967.1"/>
    </source>
</evidence>
<comment type="caution">
    <text evidence="2">The sequence shown here is derived from an EMBL/GenBank/DDBJ whole genome shotgun (WGS) entry which is preliminary data.</text>
</comment>
<organism evidence="2 3">
    <name type="scientific">Dreissena polymorpha</name>
    <name type="common">Zebra mussel</name>
    <name type="synonym">Mytilus polymorpha</name>
    <dbReference type="NCBI Taxonomy" id="45954"/>
    <lineage>
        <taxon>Eukaryota</taxon>
        <taxon>Metazoa</taxon>
        <taxon>Spiralia</taxon>
        <taxon>Lophotrochozoa</taxon>
        <taxon>Mollusca</taxon>
        <taxon>Bivalvia</taxon>
        <taxon>Autobranchia</taxon>
        <taxon>Heteroconchia</taxon>
        <taxon>Euheterodonta</taxon>
        <taxon>Imparidentia</taxon>
        <taxon>Neoheterodontei</taxon>
        <taxon>Myida</taxon>
        <taxon>Dreissenoidea</taxon>
        <taxon>Dreissenidae</taxon>
        <taxon>Dreissena</taxon>
    </lineage>
</organism>
<dbReference type="AlphaFoldDB" id="A0A9D4L177"/>
<keyword evidence="3" id="KW-1185">Reference proteome</keyword>
<feature type="transmembrane region" description="Helical" evidence="1">
    <location>
        <begin position="80"/>
        <end position="101"/>
    </location>
</feature>
<protein>
    <submittedName>
        <fullName evidence="2">Uncharacterized protein</fullName>
    </submittedName>
</protein>
<evidence type="ECO:0000313" key="3">
    <source>
        <dbReference type="Proteomes" id="UP000828390"/>
    </source>
</evidence>
<reference evidence="2" key="1">
    <citation type="journal article" date="2019" name="bioRxiv">
        <title>The Genome of the Zebra Mussel, Dreissena polymorpha: A Resource for Invasive Species Research.</title>
        <authorList>
            <person name="McCartney M.A."/>
            <person name="Auch B."/>
            <person name="Kono T."/>
            <person name="Mallez S."/>
            <person name="Zhang Y."/>
            <person name="Obille A."/>
            <person name="Becker A."/>
            <person name="Abrahante J.E."/>
            <person name="Garbe J."/>
            <person name="Badalamenti J.P."/>
            <person name="Herman A."/>
            <person name="Mangelson H."/>
            <person name="Liachko I."/>
            <person name="Sullivan S."/>
            <person name="Sone E.D."/>
            <person name="Koren S."/>
            <person name="Silverstein K.A.T."/>
            <person name="Beckman K.B."/>
            <person name="Gohl D.M."/>
        </authorList>
    </citation>
    <scope>NUCLEOTIDE SEQUENCE</scope>
    <source>
        <strain evidence="2">Duluth1</strain>
        <tissue evidence="2">Whole animal</tissue>
    </source>
</reference>
<reference evidence="2" key="2">
    <citation type="submission" date="2020-11" db="EMBL/GenBank/DDBJ databases">
        <authorList>
            <person name="McCartney M.A."/>
            <person name="Auch B."/>
            <person name="Kono T."/>
            <person name="Mallez S."/>
            <person name="Becker A."/>
            <person name="Gohl D.M."/>
            <person name="Silverstein K.A.T."/>
            <person name="Koren S."/>
            <person name="Bechman K.B."/>
            <person name="Herman A."/>
            <person name="Abrahante J.E."/>
            <person name="Garbe J."/>
        </authorList>
    </citation>
    <scope>NUCLEOTIDE SEQUENCE</scope>
    <source>
        <strain evidence="2">Duluth1</strain>
        <tissue evidence="2">Whole animal</tissue>
    </source>
</reference>
<evidence type="ECO:0000256" key="1">
    <source>
        <dbReference type="SAM" id="Phobius"/>
    </source>
</evidence>